<dbReference type="NCBIfam" id="NF001109">
    <property type="entry name" value="PRK00136.1"/>
    <property type="match status" value="1"/>
</dbReference>
<dbReference type="InterPro" id="IPR035987">
    <property type="entry name" value="Ribosomal_uS8_sf"/>
</dbReference>
<dbReference type="InterPro" id="IPR047863">
    <property type="entry name" value="Ribosomal_uS8_CS"/>
</dbReference>
<dbReference type="Gene3D" id="3.30.1370.30">
    <property type="match status" value="1"/>
</dbReference>
<dbReference type="GO" id="GO:1990904">
    <property type="term" value="C:ribonucleoprotein complex"/>
    <property type="evidence" value="ECO:0007669"/>
    <property type="project" value="UniProtKB-KW"/>
</dbReference>
<dbReference type="GO" id="GO:0003735">
    <property type="term" value="F:structural constituent of ribosome"/>
    <property type="evidence" value="ECO:0007669"/>
    <property type="project" value="InterPro"/>
</dbReference>
<evidence type="ECO:0000256" key="2">
    <source>
        <dbReference type="ARBA" id="ARBA00022730"/>
    </source>
</evidence>
<dbReference type="GO" id="GO:0005737">
    <property type="term" value="C:cytoplasm"/>
    <property type="evidence" value="ECO:0007669"/>
    <property type="project" value="UniProtKB-ARBA"/>
</dbReference>
<dbReference type="Proteomes" id="UP000054773">
    <property type="component" value="Unassembled WGS sequence"/>
</dbReference>
<evidence type="ECO:0000256" key="7">
    <source>
        <dbReference type="ARBA" id="ARBA00046740"/>
    </source>
</evidence>
<dbReference type="FunFam" id="3.30.1370.30:FF:000002">
    <property type="entry name" value="30S ribosomal protein S8"/>
    <property type="match status" value="1"/>
</dbReference>
<dbReference type="PANTHER" id="PTHR11758">
    <property type="entry name" value="40S RIBOSOMAL PROTEIN S15A"/>
    <property type="match status" value="1"/>
</dbReference>
<comment type="subunit">
    <text evidence="7 8">Part of the 30S ribosomal subunit. Contacts proteins S5 and S12.</text>
</comment>
<keyword evidence="11" id="KW-1185">Reference proteome</keyword>
<dbReference type="GO" id="GO:0019843">
    <property type="term" value="F:rRNA binding"/>
    <property type="evidence" value="ECO:0007669"/>
    <property type="project" value="UniProtKB-UniRule"/>
</dbReference>
<evidence type="ECO:0000256" key="3">
    <source>
        <dbReference type="ARBA" id="ARBA00022884"/>
    </source>
</evidence>
<dbReference type="PATRIC" id="fig|448.7.peg.1522"/>
<keyword evidence="5 8" id="KW-0687">Ribonucleoprotein</keyword>
<dbReference type="GO" id="GO:0006412">
    <property type="term" value="P:translation"/>
    <property type="evidence" value="ECO:0007669"/>
    <property type="project" value="UniProtKB-UniRule"/>
</dbReference>
<evidence type="ECO:0000256" key="9">
    <source>
        <dbReference type="RuleBase" id="RU003660"/>
    </source>
</evidence>
<evidence type="ECO:0000256" key="5">
    <source>
        <dbReference type="ARBA" id="ARBA00023274"/>
    </source>
</evidence>
<dbReference type="STRING" id="448.Lery_1455"/>
<dbReference type="OrthoDB" id="9802617at2"/>
<keyword evidence="3 8" id="KW-0694">RNA-binding</keyword>
<keyword evidence="4 8" id="KW-0689">Ribosomal protein</keyword>
<reference evidence="10 11" key="1">
    <citation type="submission" date="2015-11" db="EMBL/GenBank/DDBJ databases">
        <title>Genomic analysis of 38 Legionella species identifies large and diverse effector repertoires.</title>
        <authorList>
            <person name="Burstein D."/>
            <person name="Amaro F."/>
            <person name="Zusman T."/>
            <person name="Lifshitz Z."/>
            <person name="Cohen O."/>
            <person name="Gilbert J.A."/>
            <person name="Pupko T."/>
            <person name="Shuman H.A."/>
            <person name="Segal G."/>
        </authorList>
    </citation>
    <scope>NUCLEOTIDE SEQUENCE [LARGE SCALE GENOMIC DNA]</scope>
    <source>
        <strain evidence="10 11">SE-32A-C8</strain>
    </source>
</reference>
<comment type="caution">
    <text evidence="10">The sequence shown here is derived from an EMBL/GenBank/DDBJ whole genome shotgun (WGS) entry which is preliminary data.</text>
</comment>
<dbReference type="GO" id="GO:0005840">
    <property type="term" value="C:ribosome"/>
    <property type="evidence" value="ECO:0007669"/>
    <property type="project" value="UniProtKB-KW"/>
</dbReference>
<comment type="function">
    <text evidence="8">One of the primary rRNA binding proteins, it binds directly to 16S rRNA central domain where it helps coordinate assembly of the platform of the 30S subunit.</text>
</comment>
<dbReference type="RefSeq" id="WP_058526610.1">
    <property type="nucleotide sequence ID" value="NZ_CAAAHY010000015.1"/>
</dbReference>
<evidence type="ECO:0000256" key="8">
    <source>
        <dbReference type="HAMAP-Rule" id="MF_01302"/>
    </source>
</evidence>
<evidence type="ECO:0000313" key="10">
    <source>
        <dbReference type="EMBL" id="KTC97616.1"/>
    </source>
</evidence>
<dbReference type="InterPro" id="IPR000630">
    <property type="entry name" value="Ribosomal_uS8"/>
</dbReference>
<dbReference type="FunFam" id="3.30.1490.10:FF:000001">
    <property type="entry name" value="30S ribosomal protein S8"/>
    <property type="match status" value="1"/>
</dbReference>
<protein>
    <recommendedName>
        <fullName evidence="6 8">Small ribosomal subunit protein uS8</fullName>
    </recommendedName>
</protein>
<dbReference type="Gene3D" id="3.30.1490.10">
    <property type="match status" value="1"/>
</dbReference>
<sequence length="131" mass="14500">MSMHDPVADMLTRIRNGQQAKHQSVSLISSKLKEEIARVLKEEGYILDYSVEPLANNLKSMTINLKYYHGRPVIERILRISRPGLRVYKSSKDLRSVSGFGVAILSTSKGVMTHKTAKSNGVGGEVLCEVA</sequence>
<dbReference type="EMBL" id="LNYA01000024">
    <property type="protein sequence ID" value="KTC97616.1"/>
    <property type="molecule type" value="Genomic_DNA"/>
</dbReference>
<keyword evidence="2 8" id="KW-0699">rRNA-binding</keyword>
<evidence type="ECO:0000256" key="4">
    <source>
        <dbReference type="ARBA" id="ARBA00022980"/>
    </source>
</evidence>
<dbReference type="AlphaFoldDB" id="A0A0W0TQ19"/>
<gene>
    <name evidence="8 10" type="primary">rpsH</name>
    <name evidence="10" type="ORF">Lery_1455</name>
</gene>
<comment type="similarity">
    <text evidence="1 8 9">Belongs to the universal ribosomal protein uS8 family.</text>
</comment>
<dbReference type="SUPFAM" id="SSF56047">
    <property type="entry name" value="Ribosomal protein S8"/>
    <property type="match status" value="1"/>
</dbReference>
<proteinExistence type="inferred from homology"/>
<evidence type="ECO:0000256" key="1">
    <source>
        <dbReference type="ARBA" id="ARBA00006471"/>
    </source>
</evidence>
<name>A0A0W0TQ19_LEGER</name>
<evidence type="ECO:0000256" key="6">
    <source>
        <dbReference type="ARBA" id="ARBA00035258"/>
    </source>
</evidence>
<dbReference type="PROSITE" id="PS00053">
    <property type="entry name" value="RIBOSOMAL_S8"/>
    <property type="match status" value="1"/>
</dbReference>
<accession>A0A0W0TQ19</accession>
<evidence type="ECO:0000313" key="11">
    <source>
        <dbReference type="Proteomes" id="UP000054773"/>
    </source>
</evidence>
<dbReference type="Pfam" id="PF00410">
    <property type="entry name" value="Ribosomal_S8"/>
    <property type="match status" value="1"/>
</dbReference>
<organism evidence="10 11">
    <name type="scientific">Legionella erythra</name>
    <dbReference type="NCBI Taxonomy" id="448"/>
    <lineage>
        <taxon>Bacteria</taxon>
        <taxon>Pseudomonadati</taxon>
        <taxon>Pseudomonadota</taxon>
        <taxon>Gammaproteobacteria</taxon>
        <taxon>Legionellales</taxon>
        <taxon>Legionellaceae</taxon>
        <taxon>Legionella</taxon>
    </lineage>
</organism>
<dbReference type="HAMAP" id="MF_01302_B">
    <property type="entry name" value="Ribosomal_uS8_B"/>
    <property type="match status" value="1"/>
</dbReference>